<dbReference type="GO" id="GO:0005507">
    <property type="term" value="F:copper ion binding"/>
    <property type="evidence" value="ECO:0007669"/>
    <property type="project" value="TreeGrafter"/>
</dbReference>
<feature type="transmembrane region" description="Helical" evidence="11">
    <location>
        <begin position="189"/>
        <end position="214"/>
    </location>
</feature>
<feature type="transmembrane region" description="Helical" evidence="11">
    <location>
        <begin position="801"/>
        <end position="822"/>
    </location>
</feature>
<dbReference type="SUPFAM" id="SSF56784">
    <property type="entry name" value="HAD-like"/>
    <property type="match status" value="1"/>
</dbReference>
<keyword evidence="7 11" id="KW-0067">ATP-binding</keyword>
<dbReference type="InterPro" id="IPR008250">
    <property type="entry name" value="ATPase_P-typ_transduc_dom_A_sf"/>
</dbReference>
<dbReference type="GO" id="GO:0005886">
    <property type="term" value="C:plasma membrane"/>
    <property type="evidence" value="ECO:0007669"/>
    <property type="project" value="UniProtKB-SubCell"/>
</dbReference>
<dbReference type="Pfam" id="PF00403">
    <property type="entry name" value="HMA"/>
    <property type="match status" value="1"/>
</dbReference>
<dbReference type="InterPro" id="IPR017969">
    <property type="entry name" value="Heavy-metal-associated_CS"/>
</dbReference>
<dbReference type="SFLD" id="SFLDF00027">
    <property type="entry name" value="p-type_atpase"/>
    <property type="match status" value="1"/>
</dbReference>
<dbReference type="PANTHER" id="PTHR43520">
    <property type="entry name" value="ATP7, ISOFORM B"/>
    <property type="match status" value="1"/>
</dbReference>
<dbReference type="PRINTS" id="PR00119">
    <property type="entry name" value="CATATPASE"/>
</dbReference>
<dbReference type="InterPro" id="IPR036412">
    <property type="entry name" value="HAD-like_sf"/>
</dbReference>
<dbReference type="SUPFAM" id="SSF55008">
    <property type="entry name" value="HMA, heavy metal-associated domain"/>
    <property type="match status" value="1"/>
</dbReference>
<dbReference type="PANTHER" id="PTHR43520:SF8">
    <property type="entry name" value="P-TYPE CU(+) TRANSPORTER"/>
    <property type="match status" value="1"/>
</dbReference>
<dbReference type="Gene3D" id="3.40.50.1000">
    <property type="entry name" value="HAD superfamily/HAD-like"/>
    <property type="match status" value="1"/>
</dbReference>
<dbReference type="AlphaFoldDB" id="A0A1H3XHZ0"/>
<dbReference type="NCBIfam" id="TIGR01494">
    <property type="entry name" value="ATPase_P-type"/>
    <property type="match status" value="2"/>
</dbReference>
<evidence type="ECO:0000259" key="12">
    <source>
        <dbReference type="PROSITE" id="PS50846"/>
    </source>
</evidence>
<keyword evidence="14" id="KW-1185">Reference proteome</keyword>
<sequence length="827" mass="88800">MQSTVKEIQDSSLVKTASARKGSIYPQNDDNRSAAHIRQHNFPVLGLSCASCAGSVESTVKHLKGILRVSVNFATQSAVIDFDSKQINEQEIQAAVRSVGYDLLLEPSDTAADIIEQKNEAAFRSVKRSAVFATIFSIPLIIISMWGMHWPFADWGMLILATLVIFLFGGRFFVSAYRQMLHGKAGMDTLVALSTSIAYLYSLSVIAVPGFWAAKGLPGHLYFESAAVVICFILLGKALEMKAKGRTTADIKKLMSSQPAYATLIEAGQNRQVPVGDIQPGNELLVRPGESIAVDGTLLSGQPFINESMITGEPVAVEKSVSDKLYAGTINTHSSFTMTATQVGSATTLSAIIRLVKEAQGSKAPIQRLVDKIAARFVIVVLIIAVFTFLSWWLIGGSAQISRAILAMVSVLVIACPCALGLATPAAIMVGIGRGASMGILIKDAAHLQKLAAVTDIVLDKTGTITTGKPTVQATLWLNQHTLYKSLLCAIEQRAQHPLSEAVVNHLEGMQKDAMGNQNTAHEKTPSPSLETTFLPGLGLHAVIHDPLENALIKKTNPPIHTDYTSAEINGALPLNDYYVGNEKLMQQYNIAYKDKVVSDFEALHQGDTIIYFGTRPVKDNTDVSTKHASAQKGTLLGVLAIADTLKQDATDTIKKLHQWHIQTHLLSGDTQQAVARVATKTNIQHAFGGLLPQDKLDYIQQLKSAGKTVAMVGDGINDSAALAGADISIALSAGSAIAMEVAGMTLVGHQLSKIPQGIILSKMTNKTIKGNLFWAFIYNLIGIPVAAGILYPVTHFMLDPMIAGGAMALSSISVLMSSLRLRYRKL</sequence>
<evidence type="ECO:0000256" key="10">
    <source>
        <dbReference type="ARBA" id="ARBA00023136"/>
    </source>
</evidence>
<dbReference type="OrthoDB" id="614385at2"/>
<feature type="transmembrane region" description="Helical" evidence="11">
    <location>
        <begin position="401"/>
        <end position="428"/>
    </location>
</feature>
<dbReference type="STRING" id="551991.SAMN05192529_105178"/>
<keyword evidence="3 11" id="KW-1003">Cell membrane</keyword>
<dbReference type="Pfam" id="PF00702">
    <property type="entry name" value="Hydrolase"/>
    <property type="match status" value="1"/>
</dbReference>
<dbReference type="SUPFAM" id="SSF81653">
    <property type="entry name" value="Calcium ATPase, transduction domain A"/>
    <property type="match status" value="1"/>
</dbReference>
<dbReference type="InterPro" id="IPR023299">
    <property type="entry name" value="ATPase_P-typ_cyto_dom_N"/>
</dbReference>
<keyword evidence="8" id="KW-1278">Translocase</keyword>
<evidence type="ECO:0000256" key="11">
    <source>
        <dbReference type="RuleBase" id="RU362081"/>
    </source>
</evidence>
<keyword evidence="6 11" id="KW-0547">Nucleotide-binding</keyword>
<feature type="domain" description="HMA" evidence="12">
    <location>
        <begin position="38"/>
        <end position="104"/>
    </location>
</feature>
<dbReference type="InterPro" id="IPR006121">
    <property type="entry name" value="HMA_dom"/>
</dbReference>
<protein>
    <submittedName>
        <fullName evidence="13">Cu2+-exporting ATPase</fullName>
    </submittedName>
</protein>
<gene>
    <name evidence="13" type="ORF">SAMN05192529_105178</name>
</gene>
<dbReference type="Gene3D" id="3.40.1110.10">
    <property type="entry name" value="Calcium-transporting ATPase, cytoplasmic domain N"/>
    <property type="match status" value="1"/>
</dbReference>
<dbReference type="EMBL" id="FNQY01000005">
    <property type="protein sequence ID" value="SDZ98933.1"/>
    <property type="molecule type" value="Genomic_DNA"/>
</dbReference>
<evidence type="ECO:0000256" key="5">
    <source>
        <dbReference type="ARBA" id="ARBA00022723"/>
    </source>
</evidence>
<dbReference type="SUPFAM" id="SSF81665">
    <property type="entry name" value="Calcium ATPase, transmembrane domain M"/>
    <property type="match status" value="1"/>
</dbReference>
<dbReference type="CDD" id="cd02094">
    <property type="entry name" value="P-type_ATPase_Cu-like"/>
    <property type="match status" value="1"/>
</dbReference>
<evidence type="ECO:0000313" key="14">
    <source>
        <dbReference type="Proteomes" id="UP000199041"/>
    </source>
</evidence>
<evidence type="ECO:0000256" key="3">
    <source>
        <dbReference type="ARBA" id="ARBA00022475"/>
    </source>
</evidence>
<dbReference type="PROSITE" id="PS01047">
    <property type="entry name" value="HMA_1"/>
    <property type="match status" value="1"/>
</dbReference>
<accession>A0A1H3XHZ0</accession>
<feature type="transmembrane region" description="Helical" evidence="11">
    <location>
        <begin position="220"/>
        <end position="239"/>
    </location>
</feature>
<dbReference type="FunFam" id="2.70.150.10:FF:000020">
    <property type="entry name" value="Copper-exporting P-type ATPase A"/>
    <property type="match status" value="1"/>
</dbReference>
<dbReference type="SFLD" id="SFLDS00003">
    <property type="entry name" value="Haloacid_Dehalogenase"/>
    <property type="match status" value="1"/>
</dbReference>
<dbReference type="InterPro" id="IPR001757">
    <property type="entry name" value="P_typ_ATPase"/>
</dbReference>
<evidence type="ECO:0000256" key="6">
    <source>
        <dbReference type="ARBA" id="ARBA00022741"/>
    </source>
</evidence>
<organism evidence="13 14">
    <name type="scientific">Arachidicoccus rhizosphaerae</name>
    <dbReference type="NCBI Taxonomy" id="551991"/>
    <lineage>
        <taxon>Bacteria</taxon>
        <taxon>Pseudomonadati</taxon>
        <taxon>Bacteroidota</taxon>
        <taxon>Chitinophagia</taxon>
        <taxon>Chitinophagales</taxon>
        <taxon>Chitinophagaceae</taxon>
        <taxon>Arachidicoccus</taxon>
    </lineage>
</organism>
<dbReference type="CDD" id="cd00371">
    <property type="entry name" value="HMA"/>
    <property type="match status" value="1"/>
</dbReference>
<dbReference type="Pfam" id="PF00122">
    <property type="entry name" value="E1-E2_ATPase"/>
    <property type="match status" value="1"/>
</dbReference>
<dbReference type="InterPro" id="IPR023298">
    <property type="entry name" value="ATPase_P-typ_TM_dom_sf"/>
</dbReference>
<dbReference type="Proteomes" id="UP000199041">
    <property type="component" value="Unassembled WGS sequence"/>
</dbReference>
<evidence type="ECO:0000256" key="1">
    <source>
        <dbReference type="ARBA" id="ARBA00004651"/>
    </source>
</evidence>
<dbReference type="InterPro" id="IPR018303">
    <property type="entry name" value="ATPase_P-typ_P_site"/>
</dbReference>
<feature type="transmembrane region" description="Helical" evidence="11">
    <location>
        <begin position="130"/>
        <end position="149"/>
    </location>
</feature>
<dbReference type="Gene3D" id="2.70.150.10">
    <property type="entry name" value="Calcium-transporting ATPase, cytoplasmic transduction domain A"/>
    <property type="match status" value="1"/>
</dbReference>
<dbReference type="NCBIfam" id="TIGR01525">
    <property type="entry name" value="ATPase-IB_hvy"/>
    <property type="match status" value="1"/>
</dbReference>
<dbReference type="SUPFAM" id="SSF81660">
    <property type="entry name" value="Metal cation-transporting ATPase, ATP-binding domain N"/>
    <property type="match status" value="1"/>
</dbReference>
<reference evidence="13 14" key="1">
    <citation type="submission" date="2016-10" db="EMBL/GenBank/DDBJ databases">
        <authorList>
            <person name="de Groot N.N."/>
        </authorList>
    </citation>
    <scope>NUCLEOTIDE SEQUENCE [LARGE SCALE GENOMIC DNA]</scope>
    <source>
        <strain evidence="13 14">Vu-144</strain>
    </source>
</reference>
<dbReference type="GO" id="GO:0060003">
    <property type="term" value="P:copper ion export"/>
    <property type="evidence" value="ECO:0007669"/>
    <property type="project" value="UniProtKB-ARBA"/>
</dbReference>
<evidence type="ECO:0000256" key="8">
    <source>
        <dbReference type="ARBA" id="ARBA00022967"/>
    </source>
</evidence>
<comment type="subcellular location">
    <subcellularLocation>
        <location evidence="1">Cell membrane</location>
        <topology evidence="1">Multi-pass membrane protein</topology>
    </subcellularLocation>
</comment>
<dbReference type="GO" id="GO:0055070">
    <property type="term" value="P:copper ion homeostasis"/>
    <property type="evidence" value="ECO:0007669"/>
    <property type="project" value="TreeGrafter"/>
</dbReference>
<dbReference type="GO" id="GO:0005524">
    <property type="term" value="F:ATP binding"/>
    <property type="evidence" value="ECO:0007669"/>
    <property type="project" value="UniProtKB-UniRule"/>
</dbReference>
<proteinExistence type="inferred from homology"/>
<dbReference type="PRINTS" id="PR00943">
    <property type="entry name" value="CUATPASE"/>
</dbReference>
<feature type="transmembrane region" description="Helical" evidence="11">
    <location>
        <begin position="773"/>
        <end position="795"/>
    </location>
</feature>
<dbReference type="InterPro" id="IPR023214">
    <property type="entry name" value="HAD_sf"/>
</dbReference>
<dbReference type="GO" id="GO:0016887">
    <property type="term" value="F:ATP hydrolysis activity"/>
    <property type="evidence" value="ECO:0007669"/>
    <property type="project" value="InterPro"/>
</dbReference>
<evidence type="ECO:0000256" key="9">
    <source>
        <dbReference type="ARBA" id="ARBA00022989"/>
    </source>
</evidence>
<dbReference type="InterPro" id="IPR044492">
    <property type="entry name" value="P_typ_ATPase_HD_dom"/>
</dbReference>
<dbReference type="GO" id="GO:0043682">
    <property type="term" value="F:P-type divalent copper transporter activity"/>
    <property type="evidence" value="ECO:0007669"/>
    <property type="project" value="TreeGrafter"/>
</dbReference>
<dbReference type="Gene3D" id="3.30.70.100">
    <property type="match status" value="1"/>
</dbReference>
<dbReference type="InterPro" id="IPR027256">
    <property type="entry name" value="P-typ_ATPase_IB"/>
</dbReference>
<dbReference type="SFLD" id="SFLDG00002">
    <property type="entry name" value="C1.7:_P-type_atpase_like"/>
    <property type="match status" value="1"/>
</dbReference>
<feature type="transmembrane region" description="Helical" evidence="11">
    <location>
        <begin position="373"/>
        <end position="395"/>
    </location>
</feature>
<comment type="similarity">
    <text evidence="2 11">Belongs to the cation transport ATPase (P-type) (TC 3.A.3) family. Type IB subfamily.</text>
</comment>
<keyword evidence="10 11" id="KW-0472">Membrane</keyword>
<evidence type="ECO:0000313" key="13">
    <source>
        <dbReference type="EMBL" id="SDZ98933.1"/>
    </source>
</evidence>
<dbReference type="PROSITE" id="PS50846">
    <property type="entry name" value="HMA_2"/>
    <property type="match status" value="1"/>
</dbReference>
<evidence type="ECO:0000256" key="7">
    <source>
        <dbReference type="ARBA" id="ARBA00022840"/>
    </source>
</evidence>
<feature type="transmembrane region" description="Helical" evidence="11">
    <location>
        <begin position="155"/>
        <end position="177"/>
    </location>
</feature>
<dbReference type="RefSeq" id="WP_091395324.1">
    <property type="nucleotide sequence ID" value="NZ_FNQY01000005.1"/>
</dbReference>
<dbReference type="InterPro" id="IPR059000">
    <property type="entry name" value="ATPase_P-type_domA"/>
</dbReference>
<dbReference type="InterPro" id="IPR036163">
    <property type="entry name" value="HMA_dom_sf"/>
</dbReference>
<name>A0A1H3XHZ0_9BACT</name>
<keyword evidence="4 11" id="KW-0812">Transmembrane</keyword>
<dbReference type="PROSITE" id="PS00154">
    <property type="entry name" value="ATPASE_E1_E2"/>
    <property type="match status" value="1"/>
</dbReference>
<keyword evidence="5 11" id="KW-0479">Metal-binding</keyword>
<keyword evidence="9 11" id="KW-1133">Transmembrane helix</keyword>
<dbReference type="FunFam" id="3.30.70.100:FF:000001">
    <property type="entry name" value="ATPase copper transporting beta"/>
    <property type="match status" value="1"/>
</dbReference>
<evidence type="ECO:0000256" key="2">
    <source>
        <dbReference type="ARBA" id="ARBA00006024"/>
    </source>
</evidence>
<evidence type="ECO:0000256" key="4">
    <source>
        <dbReference type="ARBA" id="ARBA00022692"/>
    </source>
</evidence>